<evidence type="ECO:0000313" key="4">
    <source>
        <dbReference type="Proteomes" id="UP000036951"/>
    </source>
</evidence>
<dbReference type="InterPro" id="IPR052574">
    <property type="entry name" value="CDIRP"/>
</dbReference>
<evidence type="ECO:0008006" key="5">
    <source>
        <dbReference type="Google" id="ProtNLM"/>
    </source>
</evidence>
<gene>
    <name evidence="3" type="ORF">ACU52_10135</name>
</gene>
<dbReference type="SUPFAM" id="SSF75011">
    <property type="entry name" value="3-carboxy-cis,cis-mucoante lactonizing enzyme"/>
    <property type="match status" value="1"/>
</dbReference>
<keyword evidence="1" id="KW-0433">Leucine-rich repeat</keyword>
<dbReference type="PANTHER" id="PTHR47566">
    <property type="match status" value="1"/>
</dbReference>
<keyword evidence="4" id="KW-1185">Reference proteome</keyword>
<dbReference type="Proteomes" id="UP000036951">
    <property type="component" value="Unassembled WGS sequence"/>
</dbReference>
<reference evidence="3 4" key="1">
    <citation type="submission" date="2015-06" db="EMBL/GenBank/DDBJ databases">
        <title>Prevotella sp. 109, sp. nov., a novel member of the family Prevotellaceae isolated from human faeces.</title>
        <authorList>
            <person name="Shkoporov A.N."/>
            <person name="Chaplin A.V."/>
            <person name="Kafarskaia L.I."/>
            <person name="Efimov B.A."/>
        </authorList>
    </citation>
    <scope>NUCLEOTIDE SEQUENCE [LARGE SCALE GENOMIC DNA]</scope>
    <source>
        <strain evidence="3 4">109</strain>
    </source>
</reference>
<comment type="caution">
    <text evidence="3">The sequence shown here is derived from an EMBL/GenBank/DDBJ whole genome shotgun (WGS) entry which is preliminary data.</text>
</comment>
<proteinExistence type="predicted"/>
<organism evidence="3 4">
    <name type="scientific">Xylanibacter rarus</name>
    <dbReference type="NCBI Taxonomy" id="1676614"/>
    <lineage>
        <taxon>Bacteria</taxon>
        <taxon>Pseudomonadati</taxon>
        <taxon>Bacteroidota</taxon>
        <taxon>Bacteroidia</taxon>
        <taxon>Bacteroidales</taxon>
        <taxon>Prevotellaceae</taxon>
        <taxon>Xylanibacter</taxon>
    </lineage>
</organism>
<dbReference type="Gene3D" id="3.80.10.10">
    <property type="entry name" value="Ribonuclease Inhibitor"/>
    <property type="match status" value="3"/>
</dbReference>
<protein>
    <recommendedName>
        <fullName evidence="5">Internalin</fullName>
    </recommendedName>
</protein>
<dbReference type="GO" id="GO:0035591">
    <property type="term" value="F:signaling adaptor activity"/>
    <property type="evidence" value="ECO:0007669"/>
    <property type="project" value="TreeGrafter"/>
</dbReference>
<sequence length="1202" mass="132834">MLLVALWTVPHYSNAMNVQAPDGEDECVLDLKTAGTTISFNVGTSDAESGSIKVDFGGGNVKDYEIGKKDTILIDGEVSDGSVKVYGSKTLITFLYCPMVSLTGLNVSNCENLEMLSCYGNGLSVLDLTKNSKLYYIDCGHNVLSELDLTQNPALLYVDCQDNRLKSLDITKNEELLYLYAQTNFEMGNIDFSHNKKIREILAYGSTNMTSLDVSNNLDLLRLSVDQTGLSTLDLSKNTELLILNIGLTKITSIDLSKNTKLRELYLDQRSPYEYRHKTLDLSNNPELIRLFASDNDFTELDLSKNPKLQSLFINGNNLKNLDLSNNQEVIELMIRNNNFTFNTLPLAYDALNNYSYYPQKEMAVNKELSIEETLDLSKDVYDSEHETTVTVYLTDSNSPYGSSTRLTEGTDYTYDKGVITFLKAQSDSVYCTFRNDKYPGLELKTIRFLVLNPEDVGKSTLAVDMTTGMTVGETFAMNLSTFGKDEKVEVDFGDGELKEFTLSDALQKVSGEVKGANIKVYTASGVQLKDFDASGMKLTSANIFKSKAIRNLNLNNNELSEIDLSGNLKFNSVQLDNNKLTTLSLRALTNTKMLSCDNNQLESIVFESSAPVLADISCSGNKLKNLSFLSRASSVEFLDFSHNEISEYMFINLRNIVDLNMSYNKFKTVDLQYNIKLEKLNIEGNYFTYSTLPLTTAQEFAYGNQNPVTIAEKSFMVDLSKETTFKGKNTKFTWKTESGNVMEEGVDYSIENGITTFLKVQEEKVYAELTNEAYPDLTLTTTLVETSSKPQEVLAGFVGAGEVGSEVRMILAAKTPKTIYVDFGDGKLAECMLGSGNTTLTSQLGANKNITIYGYDESYSDITVLSMSNVALEKVDISKLKDLTTLTLSNAGLTEIDLNNNTLLEFLTLADCNLEQIDLSKLTNLTNVSLSNNKLSAIDLSNNTKLATLQLGGNNFETLVLPELPALYQLSVSDNKLKTLDVTNCPILRELYCNGNNLSSLDMSGQTGKFSMVYAYDNNFKFSTLPVFDIHNPMNYKYTPQKDVEITVDGGKVDLSSEYMVAENPTVYTWTTESGATLVEGTDYTIDNGVTTFMKNFDENVYCSMTNAAYPELTLKTIGVKPETTGIGGITSGEGIKVENGNIVITVDGEAKVLVYNTAGMMVRSFDVEGGTVVVDGLAGGVYMIDVRCGSQRIVKKVMLK</sequence>
<dbReference type="PANTHER" id="PTHR47566:SF1">
    <property type="entry name" value="PROTEIN NUD1"/>
    <property type="match status" value="1"/>
</dbReference>
<evidence type="ECO:0000256" key="1">
    <source>
        <dbReference type="ARBA" id="ARBA00022614"/>
    </source>
</evidence>
<dbReference type="InterPro" id="IPR001611">
    <property type="entry name" value="Leu-rich_rpt"/>
</dbReference>
<evidence type="ECO:0000313" key="3">
    <source>
        <dbReference type="EMBL" id="KOO68056.1"/>
    </source>
</evidence>
<accession>A0A8E1QWL3</accession>
<name>A0A8E1QWL3_9BACT</name>
<evidence type="ECO:0000256" key="2">
    <source>
        <dbReference type="ARBA" id="ARBA00022737"/>
    </source>
</evidence>
<dbReference type="SUPFAM" id="SSF52058">
    <property type="entry name" value="L domain-like"/>
    <property type="match status" value="3"/>
</dbReference>
<dbReference type="AlphaFoldDB" id="A0A8E1QWL3"/>
<dbReference type="EMBL" id="LFQU01000019">
    <property type="protein sequence ID" value="KOO68056.1"/>
    <property type="molecule type" value="Genomic_DNA"/>
</dbReference>
<dbReference type="PROSITE" id="PS51450">
    <property type="entry name" value="LRR"/>
    <property type="match status" value="1"/>
</dbReference>
<keyword evidence="2" id="KW-0677">Repeat</keyword>
<dbReference type="InterPro" id="IPR032675">
    <property type="entry name" value="LRR_dom_sf"/>
</dbReference>